<dbReference type="PANTHER" id="PTHR36423">
    <property type="entry name" value="AFR070WP"/>
    <property type="match status" value="1"/>
</dbReference>
<comment type="caution">
    <text evidence="1">The sequence shown here is derived from an EMBL/GenBank/DDBJ whole genome shotgun (WGS) entry which is preliminary data.</text>
</comment>
<evidence type="ECO:0000313" key="1">
    <source>
        <dbReference type="EMBL" id="RXJ71801.1"/>
    </source>
</evidence>
<organism evidence="1 2">
    <name type="scientific">Veronia nyctiphanis</name>
    <dbReference type="NCBI Taxonomy" id="1278244"/>
    <lineage>
        <taxon>Bacteria</taxon>
        <taxon>Pseudomonadati</taxon>
        <taxon>Pseudomonadota</taxon>
        <taxon>Gammaproteobacteria</taxon>
        <taxon>Vibrionales</taxon>
        <taxon>Vibrionaceae</taxon>
        <taxon>Veronia</taxon>
    </lineage>
</organism>
<keyword evidence="1" id="KW-0560">Oxidoreductase</keyword>
<dbReference type="Proteomes" id="UP000290287">
    <property type="component" value="Unassembled WGS sequence"/>
</dbReference>
<dbReference type="SUPFAM" id="SSF143410">
    <property type="entry name" value="DOPA-like"/>
    <property type="match status" value="1"/>
</dbReference>
<dbReference type="PIRSF" id="PIRSF028139">
    <property type="entry name" value="DOPA-diox_rel_Mll2280"/>
    <property type="match status" value="1"/>
</dbReference>
<evidence type="ECO:0000313" key="2">
    <source>
        <dbReference type="Proteomes" id="UP000290287"/>
    </source>
</evidence>
<dbReference type="InterPro" id="IPR014980">
    <property type="entry name" value="DOPA_dioxygen"/>
</dbReference>
<dbReference type="Pfam" id="PF08883">
    <property type="entry name" value="DOPA_dioxygen"/>
    <property type="match status" value="1"/>
</dbReference>
<dbReference type="Gene3D" id="3.30.70.1240">
    <property type="entry name" value="DOPA-like domains"/>
    <property type="match status" value="1"/>
</dbReference>
<dbReference type="PANTHER" id="PTHR36423:SF2">
    <property type="entry name" value="AFR070WP"/>
    <property type="match status" value="1"/>
</dbReference>
<dbReference type="GO" id="GO:0051213">
    <property type="term" value="F:dioxygenase activity"/>
    <property type="evidence" value="ECO:0007669"/>
    <property type="project" value="UniProtKB-KW"/>
</dbReference>
<gene>
    <name evidence="1" type="ORF">CS022_19750</name>
</gene>
<accession>A0A4Q0YS70</accession>
<keyword evidence="1" id="KW-0223">Dioxygenase</keyword>
<dbReference type="RefSeq" id="WP_129123662.1">
    <property type="nucleotide sequence ID" value="NZ_PEIB01000032.1"/>
</dbReference>
<protein>
    <submittedName>
        <fullName evidence="1">4,5-dioxygenase</fullName>
    </submittedName>
</protein>
<proteinExistence type="predicted"/>
<dbReference type="AlphaFoldDB" id="A0A4Q0YS70"/>
<keyword evidence="2" id="KW-1185">Reference proteome</keyword>
<dbReference type="EMBL" id="PEIB01000032">
    <property type="protein sequence ID" value="RXJ71801.1"/>
    <property type="molecule type" value="Genomic_DNA"/>
</dbReference>
<dbReference type="OrthoDB" id="572228at2"/>
<dbReference type="InterPro" id="IPR023389">
    <property type="entry name" value="DOPA-like_sf"/>
</dbReference>
<reference evidence="1 2" key="1">
    <citation type="submission" date="2017-10" db="EMBL/GenBank/DDBJ databases">
        <title>Nyctiphanis sp. nov., isolated from the stomach of the euphausiid Nyctiphanes simplex (Hansen, 1911) in the Gulf of California.</title>
        <authorList>
            <person name="Gomez-Gil B."/>
            <person name="Aguilar-Mendez M."/>
            <person name="Lopez-Cortes A."/>
            <person name="Gomez-Gutierrez J."/>
            <person name="Roque A."/>
            <person name="Lang E."/>
            <person name="Gonzalez-Castillo A."/>
        </authorList>
    </citation>
    <scope>NUCLEOTIDE SEQUENCE [LARGE SCALE GENOMIC DNA]</scope>
    <source>
        <strain evidence="1 2">CAIM 600</strain>
    </source>
</reference>
<name>A0A4Q0YS70_9GAMM</name>
<sequence>MQTPPSDDSAHSKYFPKNVHKQYHAHVYFDQKTSDFAASLRERISDELGLPVGRFHEKNVGPHTRWSYQVLFDQRDFDRAITWLDSHRNGLTLLVHGVTGDDYADHTDHAYWLGEPTEINLAAFDH</sequence>